<comment type="catalytic activity">
    <reaction evidence="7">
        <text>L-cysteinyl-[protein] + hexadecanoyl-CoA = S-hexadecanoyl-L-cysteinyl-[protein] + CoA</text>
        <dbReference type="Rhea" id="RHEA:36683"/>
        <dbReference type="Rhea" id="RHEA-COMP:10131"/>
        <dbReference type="Rhea" id="RHEA-COMP:11032"/>
        <dbReference type="ChEBI" id="CHEBI:29950"/>
        <dbReference type="ChEBI" id="CHEBI:57287"/>
        <dbReference type="ChEBI" id="CHEBI:57379"/>
        <dbReference type="ChEBI" id="CHEBI:74151"/>
        <dbReference type="EC" id="2.3.1.225"/>
    </reaction>
</comment>
<dbReference type="OrthoDB" id="302728at2759"/>
<evidence type="ECO:0000256" key="7">
    <source>
        <dbReference type="RuleBase" id="RU079119"/>
    </source>
</evidence>
<dbReference type="PANTHER" id="PTHR12246">
    <property type="entry name" value="PALMITOYLTRANSFERASE ZDHHC16"/>
    <property type="match status" value="1"/>
</dbReference>
<dbReference type="EMBL" id="VUJU01003739">
    <property type="protein sequence ID" value="KAF0756864.1"/>
    <property type="molecule type" value="Genomic_DNA"/>
</dbReference>
<dbReference type="InterPro" id="IPR039859">
    <property type="entry name" value="PFA4/ZDH16/20/ERF2-like"/>
</dbReference>
<proteinExistence type="inferred from homology"/>
<keyword evidence="2 7" id="KW-0808">Transferase</keyword>
<dbReference type="AlphaFoldDB" id="A0A6G0YJH6"/>
<keyword evidence="10" id="KW-1185">Reference proteome</keyword>
<keyword evidence="4 7" id="KW-1133">Transmembrane helix</keyword>
<evidence type="ECO:0000256" key="4">
    <source>
        <dbReference type="ARBA" id="ARBA00022989"/>
    </source>
</evidence>
<dbReference type="InterPro" id="IPR001594">
    <property type="entry name" value="Palmitoyltrfase_DHHC"/>
</dbReference>
<comment type="similarity">
    <text evidence="7">Belongs to the DHHC palmitoyltransferase family.</text>
</comment>
<evidence type="ECO:0000256" key="6">
    <source>
        <dbReference type="ARBA" id="ARBA00023315"/>
    </source>
</evidence>
<dbReference type="Proteomes" id="UP000478052">
    <property type="component" value="Unassembled WGS sequence"/>
</dbReference>
<dbReference type="GO" id="GO:0016020">
    <property type="term" value="C:membrane"/>
    <property type="evidence" value="ECO:0007669"/>
    <property type="project" value="UniProtKB-SubCell"/>
</dbReference>
<evidence type="ECO:0000256" key="3">
    <source>
        <dbReference type="ARBA" id="ARBA00022692"/>
    </source>
</evidence>
<keyword evidence="3 7" id="KW-0812">Transmembrane</keyword>
<dbReference type="PROSITE" id="PS50216">
    <property type="entry name" value="DHHC"/>
    <property type="match status" value="1"/>
</dbReference>
<comment type="domain">
    <text evidence="7">The DHHC domain is required for palmitoyltransferase activity.</text>
</comment>
<keyword evidence="5 7" id="KW-0472">Membrane</keyword>
<protein>
    <recommendedName>
        <fullName evidence="7">Palmitoyltransferase</fullName>
        <ecNumber evidence="7">2.3.1.225</ecNumber>
    </recommendedName>
</protein>
<feature type="transmembrane region" description="Helical" evidence="7">
    <location>
        <begin position="210"/>
        <end position="231"/>
    </location>
</feature>
<organism evidence="9 10">
    <name type="scientific">Aphis craccivora</name>
    <name type="common">Cowpea aphid</name>
    <dbReference type="NCBI Taxonomy" id="307492"/>
    <lineage>
        <taxon>Eukaryota</taxon>
        <taxon>Metazoa</taxon>
        <taxon>Ecdysozoa</taxon>
        <taxon>Arthropoda</taxon>
        <taxon>Hexapoda</taxon>
        <taxon>Insecta</taxon>
        <taxon>Pterygota</taxon>
        <taxon>Neoptera</taxon>
        <taxon>Paraneoptera</taxon>
        <taxon>Hemiptera</taxon>
        <taxon>Sternorrhyncha</taxon>
        <taxon>Aphidomorpha</taxon>
        <taxon>Aphidoidea</taxon>
        <taxon>Aphididae</taxon>
        <taxon>Aphidini</taxon>
        <taxon>Aphis</taxon>
        <taxon>Aphis</taxon>
    </lineage>
</organism>
<comment type="caution">
    <text evidence="9">The sequence shown here is derived from an EMBL/GenBank/DDBJ whole genome shotgun (WGS) entry which is preliminary data.</text>
</comment>
<evidence type="ECO:0000259" key="8">
    <source>
        <dbReference type="Pfam" id="PF01529"/>
    </source>
</evidence>
<keyword evidence="6 7" id="KW-0012">Acyltransferase</keyword>
<feature type="transmembrane region" description="Helical" evidence="7">
    <location>
        <begin position="34"/>
        <end position="56"/>
    </location>
</feature>
<feature type="transmembrane region" description="Helical" evidence="7">
    <location>
        <begin position="68"/>
        <end position="91"/>
    </location>
</feature>
<evidence type="ECO:0000313" key="9">
    <source>
        <dbReference type="EMBL" id="KAF0756864.1"/>
    </source>
</evidence>
<dbReference type="Pfam" id="PF01529">
    <property type="entry name" value="DHHC"/>
    <property type="match status" value="1"/>
</dbReference>
<feature type="transmembrane region" description="Helical" evidence="7">
    <location>
        <begin position="156"/>
        <end position="180"/>
    </location>
</feature>
<dbReference type="EC" id="2.3.1.225" evidence="7"/>
<evidence type="ECO:0000313" key="10">
    <source>
        <dbReference type="Proteomes" id="UP000478052"/>
    </source>
</evidence>
<comment type="subcellular location">
    <subcellularLocation>
        <location evidence="1">Membrane</location>
        <topology evidence="1">Multi-pass membrane protein</topology>
    </subcellularLocation>
</comment>
<gene>
    <name evidence="9" type="ORF">FWK35_00012672</name>
</gene>
<evidence type="ECO:0000256" key="5">
    <source>
        <dbReference type="ARBA" id="ARBA00023136"/>
    </source>
</evidence>
<accession>A0A6G0YJH6</accession>
<feature type="domain" description="Palmitoyltransferase DHHC" evidence="8">
    <location>
        <begin position="109"/>
        <end position="246"/>
    </location>
</feature>
<sequence length="296" mass="35096">MIKRLFCYRFMIMMTLDQFWKFLNTVRKKSFTEIILCLFFLVLIFAYYCVNVFHILPCMYRLPSVLYLTHMLSLTFMVFNLLANFLAVMYADSSVIGRLLTISKYTSKEDITYCYVCQCNVPLRCWHCDICNVCILTRDHHCTFSTTCVGHYNRRYFLWFLLYLSVASFYEIILISYYTYYKVTIKFSDLMVLVPFQSVLTGFHLTAGQIFVVLLTLNFIAVTISSLLLIYHLDKVCKGLVCHEKQESIYDLGLMRNLETVFGEKWYITWISPFIESKLPYNGIDWQSHVDQYKTK</sequence>
<name>A0A6G0YJH6_APHCR</name>
<dbReference type="GO" id="GO:0019706">
    <property type="term" value="F:protein-cysteine S-palmitoyltransferase activity"/>
    <property type="evidence" value="ECO:0007669"/>
    <property type="project" value="UniProtKB-EC"/>
</dbReference>
<reference evidence="9 10" key="1">
    <citation type="submission" date="2019-08" db="EMBL/GenBank/DDBJ databases">
        <title>Whole genome of Aphis craccivora.</title>
        <authorList>
            <person name="Voronova N.V."/>
            <person name="Shulinski R.S."/>
            <person name="Bandarenka Y.V."/>
            <person name="Zhorov D.G."/>
            <person name="Warner D."/>
        </authorList>
    </citation>
    <scope>NUCLEOTIDE SEQUENCE [LARGE SCALE GENOMIC DNA]</scope>
    <source>
        <strain evidence="9">180601</strain>
        <tissue evidence="9">Whole Body</tissue>
    </source>
</reference>
<evidence type="ECO:0000256" key="2">
    <source>
        <dbReference type="ARBA" id="ARBA00022679"/>
    </source>
</evidence>
<evidence type="ECO:0000256" key="1">
    <source>
        <dbReference type="ARBA" id="ARBA00004141"/>
    </source>
</evidence>